<evidence type="ECO:0000256" key="7">
    <source>
        <dbReference type="RuleBase" id="RU000382"/>
    </source>
</evidence>
<dbReference type="InterPro" id="IPR021115">
    <property type="entry name" value="Pyridoxal-P_BS"/>
</dbReference>
<dbReference type="GO" id="GO:0006520">
    <property type="term" value="P:amino acid metabolic process"/>
    <property type="evidence" value="ECO:0007669"/>
    <property type="project" value="InterPro"/>
</dbReference>
<dbReference type="EC" id="4.1.1.86" evidence="8"/>
<comment type="cofactor">
    <cofactor evidence="1 6 7">
        <name>pyridoxal 5'-phosphate</name>
        <dbReference type="ChEBI" id="CHEBI:597326"/>
    </cofactor>
</comment>
<dbReference type="AlphaFoldDB" id="A0A399E110"/>
<dbReference type="PRINTS" id="PR00800">
    <property type="entry name" value="YHDCRBOXLASE"/>
</dbReference>
<accession>A0A399E110</accession>
<evidence type="ECO:0000256" key="1">
    <source>
        <dbReference type="ARBA" id="ARBA00001933"/>
    </source>
</evidence>
<dbReference type="InterPro" id="IPR015422">
    <property type="entry name" value="PyrdxlP-dep_Trfase_small"/>
</dbReference>
<dbReference type="Proteomes" id="UP000266089">
    <property type="component" value="Unassembled WGS sequence"/>
</dbReference>
<evidence type="ECO:0000256" key="2">
    <source>
        <dbReference type="ARBA" id="ARBA00009533"/>
    </source>
</evidence>
<sequence length="474" mass="52299">MSPEEFRRLGYKLIDFIAEYRASLEALPVMSQAAPGSIKALFPASPPAQAVGLAGVPQELRALFPGLTHWQSPNFYAWFPSNAPLSSVLADLVAAGLGQTGITWQASPALTEVEEVMTDWLRQMFGLPDYFQGVIQDTASTGTLVALLTAREWATGQSQDRGGLQAEARPLTVYVSDQAHSSVPKAVLLAGFGRENLRLIETDQDHALRVDLLEAAIERDLAEGRKPCAVVAAVGTTNTTAIDPVRTIAGLCRKYGLWLHVDAAMAGAAMILPECRGLWDGIEQADSIVINPHKWLGVAFDCSLYYVRSPEHLIRAMSTNPSYLHSAADGQVKNYKDWGIPLGRRFRALKIWFTLLDQGVEGLQARLRRDIANARWLEAQVRQTPGWELLAPVPLQTLCLRYNPAGLSPAQVDRHTQDWVARINRSGRAFLTPALLKGRWMVRVSIGAESTERHHVESLWALMQQEAQRVQIES</sequence>
<organism evidence="8 9">
    <name type="scientific">Meiothermus taiwanensis</name>
    <dbReference type="NCBI Taxonomy" id="172827"/>
    <lineage>
        <taxon>Bacteria</taxon>
        <taxon>Thermotogati</taxon>
        <taxon>Deinococcota</taxon>
        <taxon>Deinococci</taxon>
        <taxon>Thermales</taxon>
        <taxon>Thermaceae</taxon>
        <taxon>Meiothermus</taxon>
    </lineage>
</organism>
<evidence type="ECO:0000256" key="6">
    <source>
        <dbReference type="PIRSR" id="PIRSR602129-50"/>
    </source>
</evidence>
<evidence type="ECO:0000313" key="8">
    <source>
        <dbReference type="EMBL" id="RIH78334.1"/>
    </source>
</evidence>
<dbReference type="SUPFAM" id="SSF53383">
    <property type="entry name" value="PLP-dependent transferases"/>
    <property type="match status" value="1"/>
</dbReference>
<keyword evidence="3" id="KW-0210">Decarboxylase</keyword>
<comment type="similarity">
    <text evidence="2 7">Belongs to the group II decarboxylase family.</text>
</comment>
<dbReference type="PANTHER" id="PTHR11999">
    <property type="entry name" value="GROUP II PYRIDOXAL-5-PHOSPHATE DECARBOXYLASE"/>
    <property type="match status" value="1"/>
</dbReference>
<dbReference type="PROSITE" id="PS00392">
    <property type="entry name" value="DDC_GAD_HDC_YDC"/>
    <property type="match status" value="1"/>
</dbReference>
<dbReference type="GO" id="GO:0033983">
    <property type="term" value="F:diaminobutyrate decarboxylase activity"/>
    <property type="evidence" value="ECO:0007669"/>
    <property type="project" value="UniProtKB-EC"/>
</dbReference>
<comment type="caution">
    <text evidence="8">The sequence shown here is derived from an EMBL/GenBank/DDBJ whole genome shotgun (WGS) entry which is preliminary data.</text>
</comment>
<protein>
    <submittedName>
        <fullName evidence="8">L-2,4-diaminobutyrate decarboxylase</fullName>
        <ecNumber evidence="8">4.1.1.86</ecNumber>
    </submittedName>
</protein>
<dbReference type="Gene3D" id="1.20.1340.10">
    <property type="entry name" value="dopa decarboxylase, N-terminal domain"/>
    <property type="match status" value="1"/>
</dbReference>
<keyword evidence="4 6" id="KW-0663">Pyridoxal phosphate</keyword>
<dbReference type="Gene3D" id="3.40.640.10">
    <property type="entry name" value="Type I PLP-dependent aspartate aminotransferase-like (Major domain)"/>
    <property type="match status" value="1"/>
</dbReference>
<feature type="modified residue" description="N6-(pyridoxal phosphate)lysine" evidence="6">
    <location>
        <position position="294"/>
    </location>
</feature>
<dbReference type="PANTHER" id="PTHR11999:SF70">
    <property type="entry name" value="MIP05841P"/>
    <property type="match status" value="1"/>
</dbReference>
<dbReference type="GO" id="GO:0005737">
    <property type="term" value="C:cytoplasm"/>
    <property type="evidence" value="ECO:0007669"/>
    <property type="project" value="TreeGrafter"/>
</dbReference>
<dbReference type="OrthoDB" id="9803665at2"/>
<dbReference type="Gene3D" id="3.90.1150.10">
    <property type="entry name" value="Aspartate Aminotransferase, domain 1"/>
    <property type="match status" value="1"/>
</dbReference>
<evidence type="ECO:0000313" key="9">
    <source>
        <dbReference type="Proteomes" id="UP000266089"/>
    </source>
</evidence>
<proteinExistence type="inferred from homology"/>
<dbReference type="InterPro" id="IPR010977">
    <property type="entry name" value="Aromatic_deC"/>
</dbReference>
<dbReference type="Pfam" id="PF00282">
    <property type="entry name" value="Pyridoxal_deC"/>
    <property type="match status" value="1"/>
</dbReference>
<dbReference type="RefSeq" id="WP_027886761.1">
    <property type="nucleotide sequence ID" value="NZ_JBHSXZ010000007.1"/>
</dbReference>
<dbReference type="GO" id="GO:0030170">
    <property type="term" value="F:pyridoxal phosphate binding"/>
    <property type="evidence" value="ECO:0007669"/>
    <property type="project" value="InterPro"/>
</dbReference>
<keyword evidence="5 7" id="KW-0456">Lyase</keyword>
<evidence type="ECO:0000256" key="5">
    <source>
        <dbReference type="ARBA" id="ARBA00023239"/>
    </source>
</evidence>
<evidence type="ECO:0000256" key="4">
    <source>
        <dbReference type="ARBA" id="ARBA00022898"/>
    </source>
</evidence>
<dbReference type="InterPro" id="IPR002129">
    <property type="entry name" value="PyrdxlP-dep_de-COase"/>
</dbReference>
<reference evidence="8 9" key="1">
    <citation type="submission" date="2018-08" db="EMBL/GenBank/DDBJ databases">
        <title>Meiothermus cateniformans JCM 15151 genome sequencing project.</title>
        <authorList>
            <person name="Da Costa M.S."/>
            <person name="Albuquerque L."/>
            <person name="Raposo P."/>
            <person name="Froufe H.J.C."/>
            <person name="Barroso C.S."/>
            <person name="Egas C."/>
        </authorList>
    </citation>
    <scope>NUCLEOTIDE SEQUENCE [LARGE SCALE GENOMIC DNA]</scope>
    <source>
        <strain evidence="8 9">JCM 15151</strain>
    </source>
</reference>
<name>A0A399E110_9DEIN</name>
<dbReference type="GO" id="GO:0019752">
    <property type="term" value="P:carboxylic acid metabolic process"/>
    <property type="evidence" value="ECO:0007669"/>
    <property type="project" value="InterPro"/>
</dbReference>
<evidence type="ECO:0000256" key="3">
    <source>
        <dbReference type="ARBA" id="ARBA00022793"/>
    </source>
</evidence>
<dbReference type="EMBL" id="QWKX01000016">
    <property type="protein sequence ID" value="RIH78334.1"/>
    <property type="molecule type" value="Genomic_DNA"/>
</dbReference>
<dbReference type="InterPro" id="IPR015421">
    <property type="entry name" value="PyrdxlP-dep_Trfase_major"/>
</dbReference>
<dbReference type="InterPro" id="IPR015424">
    <property type="entry name" value="PyrdxlP-dep_Trfase"/>
</dbReference>
<gene>
    <name evidence="8" type="primary">ddc</name>
    <name evidence="8" type="ORF">Mcate_00925</name>
</gene>